<gene>
    <name evidence="1" type="ORF">EBO34_19965</name>
</gene>
<evidence type="ECO:0000313" key="1">
    <source>
        <dbReference type="EMBL" id="RNA66031.1"/>
    </source>
</evidence>
<organism evidence="1 2">
    <name type="scientific">Alteribacter keqinensis</name>
    <dbReference type="NCBI Taxonomy" id="2483800"/>
    <lineage>
        <taxon>Bacteria</taxon>
        <taxon>Bacillati</taxon>
        <taxon>Bacillota</taxon>
        <taxon>Bacilli</taxon>
        <taxon>Bacillales</taxon>
        <taxon>Bacillaceae</taxon>
        <taxon>Alteribacter</taxon>
    </lineage>
</organism>
<dbReference type="EMBL" id="RHIB01000005">
    <property type="protein sequence ID" value="RNA66031.1"/>
    <property type="molecule type" value="Genomic_DNA"/>
</dbReference>
<protein>
    <submittedName>
        <fullName evidence="1">Uncharacterized protein</fullName>
    </submittedName>
</protein>
<dbReference type="Proteomes" id="UP000278746">
    <property type="component" value="Unassembled WGS sequence"/>
</dbReference>
<reference evidence="1 2" key="1">
    <citation type="submission" date="2018-10" db="EMBL/GenBank/DDBJ databases">
        <title>Bacillus Keqinensis sp. nov., a moderately halophilic bacterium isolated from a saline-alkaline lake.</title>
        <authorList>
            <person name="Wang H."/>
        </authorList>
    </citation>
    <scope>NUCLEOTIDE SEQUENCE [LARGE SCALE GENOMIC DNA]</scope>
    <source>
        <strain evidence="1 2">KQ-3</strain>
    </source>
</reference>
<keyword evidence="2" id="KW-1185">Reference proteome</keyword>
<name>A0A3M7TP66_9BACI</name>
<accession>A0A3M7TP66</accession>
<dbReference type="RefSeq" id="WP_122901952.1">
    <property type="nucleotide sequence ID" value="NZ_RHIB01000005.1"/>
</dbReference>
<dbReference type="AlphaFoldDB" id="A0A3M7TP66"/>
<proteinExistence type="predicted"/>
<sequence>MDKSNMFLTLREWLIRVFAFRTYAVFANAAPAKSLSVSTAGKKSLSVYPGWESALSVKDNFLNVKSRFIQLIASGTYRLFVIWPVGPPGELVIGTVRVIPLIYLASVIG</sequence>
<comment type="caution">
    <text evidence="1">The sequence shown here is derived from an EMBL/GenBank/DDBJ whole genome shotgun (WGS) entry which is preliminary data.</text>
</comment>
<evidence type="ECO:0000313" key="2">
    <source>
        <dbReference type="Proteomes" id="UP000278746"/>
    </source>
</evidence>
<dbReference type="OrthoDB" id="9838919at2"/>